<name>A0A165F1D2_9BASI</name>
<accession>A0A165F1D2</accession>
<dbReference type="AlphaFoldDB" id="A0A165F1D2"/>
<dbReference type="OrthoDB" id="2959034at2759"/>
<reference evidence="2 3" key="1">
    <citation type="journal article" date="2016" name="Mol. Biol. Evol.">
        <title>Comparative Genomics of Early-Diverging Mushroom-Forming Fungi Provides Insights into the Origins of Lignocellulose Decay Capabilities.</title>
        <authorList>
            <person name="Nagy L.G."/>
            <person name="Riley R."/>
            <person name="Tritt A."/>
            <person name="Adam C."/>
            <person name="Daum C."/>
            <person name="Floudas D."/>
            <person name="Sun H."/>
            <person name="Yadav J.S."/>
            <person name="Pangilinan J."/>
            <person name="Larsson K.H."/>
            <person name="Matsuura K."/>
            <person name="Barry K."/>
            <person name="Labutti K."/>
            <person name="Kuo R."/>
            <person name="Ohm R.A."/>
            <person name="Bhattacharya S.S."/>
            <person name="Shirouzu T."/>
            <person name="Yoshinaga Y."/>
            <person name="Martin F.M."/>
            <person name="Grigoriev I.V."/>
            <person name="Hibbett D.S."/>
        </authorList>
    </citation>
    <scope>NUCLEOTIDE SEQUENCE [LARGE SCALE GENOMIC DNA]</scope>
    <source>
        <strain evidence="2 3">HHB12733</strain>
    </source>
</reference>
<evidence type="ECO:0000313" key="2">
    <source>
        <dbReference type="EMBL" id="KZT55985.1"/>
    </source>
</evidence>
<gene>
    <name evidence="2" type="ORF">CALCODRAFT_332284</name>
</gene>
<evidence type="ECO:0000256" key="1">
    <source>
        <dbReference type="SAM" id="MobiDB-lite"/>
    </source>
</evidence>
<keyword evidence="3" id="KW-1185">Reference proteome</keyword>
<feature type="region of interest" description="Disordered" evidence="1">
    <location>
        <begin position="1"/>
        <end position="57"/>
    </location>
</feature>
<organism evidence="2 3">
    <name type="scientific">Calocera cornea HHB12733</name>
    <dbReference type="NCBI Taxonomy" id="1353952"/>
    <lineage>
        <taxon>Eukaryota</taxon>
        <taxon>Fungi</taxon>
        <taxon>Dikarya</taxon>
        <taxon>Basidiomycota</taxon>
        <taxon>Agaricomycotina</taxon>
        <taxon>Dacrymycetes</taxon>
        <taxon>Dacrymycetales</taxon>
        <taxon>Dacrymycetaceae</taxon>
        <taxon>Calocera</taxon>
    </lineage>
</organism>
<dbReference type="EMBL" id="KV423985">
    <property type="protein sequence ID" value="KZT55985.1"/>
    <property type="molecule type" value="Genomic_DNA"/>
</dbReference>
<feature type="compositionally biased region" description="Pro residues" evidence="1">
    <location>
        <begin position="8"/>
        <end position="22"/>
    </location>
</feature>
<evidence type="ECO:0000313" key="3">
    <source>
        <dbReference type="Proteomes" id="UP000076842"/>
    </source>
</evidence>
<dbReference type="STRING" id="1353952.A0A165F1D2"/>
<dbReference type="Proteomes" id="UP000076842">
    <property type="component" value="Unassembled WGS sequence"/>
</dbReference>
<sequence length="277" mass="30039">MVITSKDAPPPSYDSLNPPPSSHPNDQKRPIPPWPPTSSGAGPSRPPLPVQSPSQAAQWPVWSPGYWKRRGEEQEISRTVRALLHDVIHNLSDPSSLDVLYSSHHACASHGISFPALSQEDIEQHPALYWAILTLSPYAKSLPGGSLASAPPEGGWPALDLLAAFPLTDSTRREATTACVLGDDNALYQYLLQTEGFAPVGLAESITSRPSAGAAGPRAVDVVQVQHVADGRAGHFRLRVRLRDWLRRMRMHKKVAVRWIARGASLSPPLPLLAPSQ</sequence>
<proteinExistence type="predicted"/>
<protein>
    <submittedName>
        <fullName evidence="2">Uncharacterized protein</fullName>
    </submittedName>
</protein>
<dbReference type="InParanoid" id="A0A165F1D2"/>